<organism evidence="1 2">
    <name type="scientific">Schleiferilactobacillus perolens DSM 12744</name>
    <dbReference type="NCBI Taxonomy" id="1423792"/>
    <lineage>
        <taxon>Bacteria</taxon>
        <taxon>Bacillati</taxon>
        <taxon>Bacillota</taxon>
        <taxon>Bacilli</taxon>
        <taxon>Lactobacillales</taxon>
        <taxon>Lactobacillaceae</taxon>
        <taxon>Schleiferilactobacillus</taxon>
    </lineage>
</organism>
<protein>
    <recommendedName>
        <fullName evidence="3">AbrB family transcriptional regulator</fullName>
    </recommendedName>
</protein>
<evidence type="ECO:0000313" key="1">
    <source>
        <dbReference type="EMBL" id="KRL13708.1"/>
    </source>
</evidence>
<gene>
    <name evidence="1" type="ORF">FD09_GL001732</name>
</gene>
<dbReference type="RefSeq" id="WP_057818528.1">
    <property type="nucleotide sequence ID" value="NZ_AZEC01000003.1"/>
</dbReference>
<evidence type="ECO:0008006" key="3">
    <source>
        <dbReference type="Google" id="ProtNLM"/>
    </source>
</evidence>
<sequence length="84" mass="9674">MLDSKDLKGEAKLFKAGNSYALRLTKKDKELLHADTNTVFEKTISADGSTITYRKKPTVNPDVLKYLDEYYNEHQDMMDELKSL</sequence>
<reference evidence="1 2" key="1">
    <citation type="journal article" date="2015" name="Genome Announc.">
        <title>Expanding the biotechnology potential of lactobacilli through comparative genomics of 213 strains and associated genera.</title>
        <authorList>
            <person name="Sun Z."/>
            <person name="Harris H.M."/>
            <person name="McCann A."/>
            <person name="Guo C."/>
            <person name="Argimon S."/>
            <person name="Zhang W."/>
            <person name="Yang X."/>
            <person name="Jeffery I.B."/>
            <person name="Cooney J.C."/>
            <person name="Kagawa T.F."/>
            <person name="Liu W."/>
            <person name="Song Y."/>
            <person name="Salvetti E."/>
            <person name="Wrobel A."/>
            <person name="Rasinkangas P."/>
            <person name="Parkhill J."/>
            <person name="Rea M.C."/>
            <person name="O'Sullivan O."/>
            <person name="Ritari J."/>
            <person name="Douillard F.P."/>
            <person name="Paul Ross R."/>
            <person name="Yang R."/>
            <person name="Briner A.E."/>
            <person name="Felis G.E."/>
            <person name="de Vos W.M."/>
            <person name="Barrangou R."/>
            <person name="Klaenhammer T.R."/>
            <person name="Caufield P.W."/>
            <person name="Cui Y."/>
            <person name="Zhang H."/>
            <person name="O'Toole P.W."/>
        </authorList>
    </citation>
    <scope>NUCLEOTIDE SEQUENCE [LARGE SCALE GENOMIC DNA]</scope>
    <source>
        <strain evidence="1 2">DSM 12744</strain>
    </source>
</reference>
<keyword evidence="2" id="KW-1185">Reference proteome</keyword>
<dbReference type="OrthoDB" id="2313070at2"/>
<dbReference type="EMBL" id="AZEC01000003">
    <property type="protein sequence ID" value="KRL13708.1"/>
    <property type="molecule type" value="Genomic_DNA"/>
</dbReference>
<evidence type="ECO:0000313" key="2">
    <source>
        <dbReference type="Proteomes" id="UP000051330"/>
    </source>
</evidence>
<comment type="caution">
    <text evidence="1">The sequence shown here is derived from an EMBL/GenBank/DDBJ whole genome shotgun (WGS) entry which is preliminary data.</text>
</comment>
<dbReference type="STRING" id="1423792.FD09_GL001732"/>
<accession>A0A0R1N114</accession>
<name>A0A0R1N114_9LACO</name>
<dbReference type="Proteomes" id="UP000051330">
    <property type="component" value="Unassembled WGS sequence"/>
</dbReference>
<dbReference type="AlphaFoldDB" id="A0A0R1N114"/>
<proteinExistence type="predicted"/>
<dbReference type="PATRIC" id="fig|1423792.3.peg.1758"/>